<reference evidence="1" key="2">
    <citation type="journal article" date="2022" name="New Phytol.">
        <title>Evolutionary transition to the ectomycorrhizal habit in the genomes of a hyperdiverse lineage of mushroom-forming fungi.</title>
        <authorList>
            <person name="Looney B."/>
            <person name="Miyauchi S."/>
            <person name="Morin E."/>
            <person name="Drula E."/>
            <person name="Courty P.E."/>
            <person name="Kohler A."/>
            <person name="Kuo A."/>
            <person name="LaButti K."/>
            <person name="Pangilinan J."/>
            <person name="Lipzen A."/>
            <person name="Riley R."/>
            <person name="Andreopoulos W."/>
            <person name="He G."/>
            <person name="Johnson J."/>
            <person name="Nolan M."/>
            <person name="Tritt A."/>
            <person name="Barry K.W."/>
            <person name="Grigoriev I.V."/>
            <person name="Nagy L.G."/>
            <person name="Hibbett D."/>
            <person name="Henrissat B."/>
            <person name="Matheny P.B."/>
            <person name="Labbe J."/>
            <person name="Martin F.M."/>
        </authorList>
    </citation>
    <scope>NUCLEOTIDE SEQUENCE</scope>
    <source>
        <strain evidence="1">EC-137</strain>
    </source>
</reference>
<keyword evidence="2" id="KW-1185">Reference proteome</keyword>
<evidence type="ECO:0000313" key="1">
    <source>
        <dbReference type="EMBL" id="KAI0036350.1"/>
    </source>
</evidence>
<organism evidence="1 2">
    <name type="scientific">Vararia minispora EC-137</name>
    <dbReference type="NCBI Taxonomy" id="1314806"/>
    <lineage>
        <taxon>Eukaryota</taxon>
        <taxon>Fungi</taxon>
        <taxon>Dikarya</taxon>
        <taxon>Basidiomycota</taxon>
        <taxon>Agaricomycotina</taxon>
        <taxon>Agaricomycetes</taxon>
        <taxon>Russulales</taxon>
        <taxon>Lachnocladiaceae</taxon>
        <taxon>Vararia</taxon>
    </lineage>
</organism>
<proteinExistence type="predicted"/>
<accession>A0ACB8QXJ9</accession>
<reference evidence="1" key="1">
    <citation type="submission" date="2021-02" db="EMBL/GenBank/DDBJ databases">
        <authorList>
            <consortium name="DOE Joint Genome Institute"/>
            <person name="Ahrendt S."/>
            <person name="Looney B.P."/>
            <person name="Miyauchi S."/>
            <person name="Morin E."/>
            <person name="Drula E."/>
            <person name="Courty P.E."/>
            <person name="Chicoki N."/>
            <person name="Fauchery L."/>
            <person name="Kohler A."/>
            <person name="Kuo A."/>
            <person name="Labutti K."/>
            <person name="Pangilinan J."/>
            <person name="Lipzen A."/>
            <person name="Riley R."/>
            <person name="Andreopoulos W."/>
            <person name="He G."/>
            <person name="Johnson J."/>
            <person name="Barry K.W."/>
            <person name="Grigoriev I.V."/>
            <person name="Nagy L."/>
            <person name="Hibbett D."/>
            <person name="Henrissat B."/>
            <person name="Matheny P.B."/>
            <person name="Labbe J."/>
            <person name="Martin F."/>
        </authorList>
    </citation>
    <scope>NUCLEOTIDE SEQUENCE</scope>
    <source>
        <strain evidence="1">EC-137</strain>
    </source>
</reference>
<dbReference type="Proteomes" id="UP000814128">
    <property type="component" value="Unassembled WGS sequence"/>
</dbReference>
<gene>
    <name evidence="1" type="ORF">K488DRAFT_41258</name>
</gene>
<evidence type="ECO:0000313" key="2">
    <source>
        <dbReference type="Proteomes" id="UP000814128"/>
    </source>
</evidence>
<name>A0ACB8QXJ9_9AGAM</name>
<comment type="caution">
    <text evidence="1">The sequence shown here is derived from an EMBL/GenBank/DDBJ whole genome shotgun (WGS) entry which is preliminary data.</text>
</comment>
<protein>
    <submittedName>
        <fullName evidence="1">APC amino acid permease</fullName>
    </submittedName>
</protein>
<sequence length="532" mass="57265">MAVSELKGDEVVLASLGYKQEFKRDFRAVDIFGLGVSVIGVVPSVSSVLVYAVSYGGPFAMVWGWAIASIFLMCIALAVAELSSSMPTSGGVYYWTYRLSSPRYRSMLSWLVGYVNTLSYIAGIAAVDWSFAVQIMAAASIGSDRAFSATTAQTYGLYIAIIILHCTLVSTSTKFLARLQYLGVFLNLALILILIVGMPIATPTDFKNSGSYAFGHFENCKLYYMASLRKFFDWPNGFAFILSFLAPLWTVSGFDAIVHVSEEARNAKTAVPWGILCSISMACVLGWILNVVLALNMGTDLVDILSNAIEQPMATILLNSFGKTGALAIWSILILSQSVLSISVVIISSRQNFAFSRDGAFPFSTHLYRLNKGMTSPVYSVWVAGFLGVLLGLLVFAGSTASAALFSLSIIGQYTSISIPIAARFLGGQEFKPGPFTLGRFGLPVAAVAIVWMVFMLIVLLFPASSTVSSAGDMNFSIVVYSGVVGLALAYFYFPKYGGVHWFRGPVTTIASGWDDASEKECELSSPTPSGS</sequence>
<dbReference type="EMBL" id="MU273472">
    <property type="protein sequence ID" value="KAI0036350.1"/>
    <property type="molecule type" value="Genomic_DNA"/>
</dbReference>